<dbReference type="GO" id="GO:0035438">
    <property type="term" value="F:cyclic-di-GMP binding"/>
    <property type="evidence" value="ECO:0007669"/>
    <property type="project" value="InterPro"/>
</dbReference>
<evidence type="ECO:0000259" key="1">
    <source>
        <dbReference type="Pfam" id="PF07238"/>
    </source>
</evidence>
<sequence>MENKNEVKGLWGGDLRIPTFIQINFKKMSDPAEGFMLIGSILDLGIVGVKLETEVQIVQGENLLLRIPLSFLPRDYSFTGTVRWVNKTATEFVAGVELLMNDKKIHEIMKKNIKKMMKSML</sequence>
<gene>
    <name evidence="2" type="ORF">COY52_02185</name>
</gene>
<proteinExistence type="predicted"/>
<feature type="domain" description="PilZ" evidence="1">
    <location>
        <begin position="37"/>
        <end position="104"/>
    </location>
</feature>
<dbReference type="InterPro" id="IPR009875">
    <property type="entry name" value="PilZ_domain"/>
</dbReference>
<evidence type="ECO:0000313" key="2">
    <source>
        <dbReference type="EMBL" id="PIZ17905.1"/>
    </source>
</evidence>
<reference evidence="3" key="1">
    <citation type="submission" date="2017-09" db="EMBL/GenBank/DDBJ databases">
        <title>Depth-based differentiation of microbial function through sediment-hosted aquifers and enrichment of novel symbionts in the deep terrestrial subsurface.</title>
        <authorList>
            <person name="Probst A.J."/>
            <person name="Ladd B."/>
            <person name="Jarett J.K."/>
            <person name="Geller-Mcgrath D.E."/>
            <person name="Sieber C.M.K."/>
            <person name="Emerson J.B."/>
            <person name="Anantharaman K."/>
            <person name="Thomas B.C."/>
            <person name="Malmstrom R."/>
            <person name="Stieglmeier M."/>
            <person name="Klingl A."/>
            <person name="Woyke T."/>
            <person name="Ryan C.M."/>
            <person name="Banfield J.F."/>
        </authorList>
    </citation>
    <scope>NUCLEOTIDE SEQUENCE [LARGE SCALE GENOMIC DNA]</scope>
</reference>
<comment type="caution">
    <text evidence="2">The sequence shown here is derived from an EMBL/GenBank/DDBJ whole genome shotgun (WGS) entry which is preliminary data.</text>
</comment>
<name>A0A2M7SEE7_9BACT</name>
<organism evidence="2 3">
    <name type="scientific">Candidatus Desantisbacteria bacterium CG_4_10_14_0_8_um_filter_48_22</name>
    <dbReference type="NCBI Taxonomy" id="1974543"/>
    <lineage>
        <taxon>Bacteria</taxon>
        <taxon>Candidatus Desantisiibacteriota</taxon>
    </lineage>
</organism>
<dbReference type="Proteomes" id="UP000229307">
    <property type="component" value="Unassembled WGS sequence"/>
</dbReference>
<dbReference type="AlphaFoldDB" id="A0A2M7SEE7"/>
<dbReference type="EMBL" id="PFMR01000068">
    <property type="protein sequence ID" value="PIZ17905.1"/>
    <property type="molecule type" value="Genomic_DNA"/>
</dbReference>
<evidence type="ECO:0000313" key="3">
    <source>
        <dbReference type="Proteomes" id="UP000229307"/>
    </source>
</evidence>
<accession>A0A2M7SEE7</accession>
<dbReference type="Pfam" id="PF07238">
    <property type="entry name" value="PilZ"/>
    <property type="match status" value="1"/>
</dbReference>
<protein>
    <recommendedName>
        <fullName evidence="1">PilZ domain-containing protein</fullName>
    </recommendedName>
</protein>